<dbReference type="AlphaFoldDB" id="A0A7S3CH24"/>
<dbReference type="EMBL" id="CP151507">
    <property type="protein sequence ID" value="WZN63434.1"/>
    <property type="molecule type" value="Genomic_DNA"/>
</dbReference>
<dbReference type="EMBL" id="HBHZ01011770">
    <property type="protein sequence ID" value="CAE0196004.1"/>
    <property type="molecule type" value="Transcribed_RNA"/>
</dbReference>
<proteinExistence type="predicted"/>
<evidence type="ECO:0000313" key="2">
    <source>
        <dbReference type="EMBL" id="WZN63434.1"/>
    </source>
</evidence>
<sequence>MAATNTMFGYNLGVTGRWVRVGLKPTQRWQNGSVEGEEGDELFAKADLPTDEGLRSVKSKVGGNFPTPHEAEGTNEENVEYACALLAEWFRRIKTRDEVTANVAFVSSFAHEMLSMRDSYVAEAMRSVDSREHPKGTFARDLLTFMLTAKKVHTLLEANAGKIGLPSDTKRMVVMDFMGEDSPSKIFRKALSDGTEASLSVYSPARCKRMIKDWKRIGKREPLTWGKGQNMVAQAKRLRMVIDDQFGDRLDSDVIAMHKCSTLAAKHGFPFVSTFGLDLHASLSMISAPPDPPRHLPYRFNNARKFTFLPSGTETEDTVEASLAELGLDDQEGDGSNPKEEEERRLLLCAQVLEEWWRRVRVREDVFAQPDFAARSARGILRAEPLEFMEAAFEALVMNASHGATKVQKGTFSRDYPEFLLLARKTHALLESGSESLAGRLGEGKGKKLLLLDYRGGECPRSILDREAKHGDPQVFTIESIDAQLADPRYSGTRVQLNLLKLNMLKAFSHHPEGAVLVMHLDNELSARHAFPFDATLQLKTM</sequence>
<accession>A0A7S3CH24</accession>
<organism evidence="1">
    <name type="scientific">Chloropicon roscoffensis</name>
    <dbReference type="NCBI Taxonomy" id="1461544"/>
    <lineage>
        <taxon>Eukaryota</taxon>
        <taxon>Viridiplantae</taxon>
        <taxon>Chlorophyta</taxon>
        <taxon>Chloropicophyceae</taxon>
        <taxon>Chloropicales</taxon>
        <taxon>Chloropicaceae</taxon>
        <taxon>Chloropicon</taxon>
    </lineage>
</organism>
<reference evidence="1" key="1">
    <citation type="submission" date="2021-01" db="EMBL/GenBank/DDBJ databases">
        <authorList>
            <person name="Corre E."/>
            <person name="Pelletier E."/>
            <person name="Niang G."/>
            <person name="Scheremetjew M."/>
            <person name="Finn R."/>
            <person name="Kale V."/>
            <person name="Holt S."/>
            <person name="Cochrane G."/>
            <person name="Meng A."/>
            <person name="Brown T."/>
            <person name="Cohen L."/>
        </authorList>
    </citation>
    <scope>NUCLEOTIDE SEQUENCE</scope>
    <source>
        <strain evidence="1">RCC1871</strain>
    </source>
</reference>
<protein>
    <submittedName>
        <fullName evidence="1">Uncharacterized protein</fullName>
    </submittedName>
</protein>
<name>A0A7S3CH24_9CHLO</name>
<dbReference type="Proteomes" id="UP001472866">
    <property type="component" value="Chromosome 07"/>
</dbReference>
<gene>
    <name evidence="1" type="ORF">CROS1456_LOCUS9101</name>
    <name evidence="2" type="ORF">HKI87_07g49830</name>
</gene>
<evidence type="ECO:0000313" key="1">
    <source>
        <dbReference type="EMBL" id="CAE0196004.1"/>
    </source>
</evidence>
<evidence type="ECO:0000313" key="3">
    <source>
        <dbReference type="Proteomes" id="UP001472866"/>
    </source>
</evidence>
<keyword evidence="3" id="KW-1185">Reference proteome</keyword>
<reference evidence="2 3" key="2">
    <citation type="submission" date="2024-03" db="EMBL/GenBank/DDBJ databases">
        <title>Complete genome sequence of the green alga Chloropicon roscoffensis RCC1871.</title>
        <authorList>
            <person name="Lemieux C."/>
            <person name="Pombert J.-F."/>
            <person name="Otis C."/>
            <person name="Turmel M."/>
        </authorList>
    </citation>
    <scope>NUCLEOTIDE SEQUENCE [LARGE SCALE GENOMIC DNA]</scope>
    <source>
        <strain evidence="2 3">RCC1871</strain>
    </source>
</reference>